<dbReference type="InterPro" id="IPR056196">
    <property type="entry name" value="Mmc1_C"/>
</dbReference>
<dbReference type="AlphaFoldDB" id="A0A4T0RN21"/>
<reference evidence="6 7" key="1">
    <citation type="submission" date="2019-03" db="EMBL/GenBank/DDBJ databases">
        <title>Sequencing 25 genomes of Wallemia mellicola.</title>
        <authorList>
            <person name="Gostincar C."/>
        </authorList>
    </citation>
    <scope>NUCLEOTIDE SEQUENCE [LARGE SCALE GENOMIC DNA]</scope>
    <source>
        <strain evidence="4 6">EXF-1262</strain>
        <strain evidence="5 7">EXF-1274</strain>
    </source>
</reference>
<evidence type="ECO:0000313" key="7">
    <source>
        <dbReference type="Proteomes" id="UP000309601"/>
    </source>
</evidence>
<comment type="caution">
    <text evidence="4">The sequence shown here is derived from an EMBL/GenBank/DDBJ whole genome shotgun (WGS) entry which is preliminary data.</text>
</comment>
<evidence type="ECO:0000259" key="3">
    <source>
        <dbReference type="Pfam" id="PF23868"/>
    </source>
</evidence>
<dbReference type="InterPro" id="IPR012459">
    <property type="entry name" value="Rrp15"/>
</dbReference>
<dbReference type="Pfam" id="PF23868">
    <property type="entry name" value="Mmc1_C"/>
    <property type="match status" value="1"/>
</dbReference>
<feature type="region of interest" description="Disordered" evidence="2">
    <location>
        <begin position="710"/>
        <end position="760"/>
    </location>
</feature>
<gene>
    <name evidence="5" type="ORF">E3Q02_02727</name>
    <name evidence="4" type="ORF">E3Q17_02485</name>
</gene>
<feature type="region of interest" description="Disordered" evidence="2">
    <location>
        <begin position="520"/>
        <end position="599"/>
    </location>
</feature>
<evidence type="ECO:0000313" key="5">
    <source>
        <dbReference type="EMBL" id="TIC64083.1"/>
    </source>
</evidence>
<feature type="compositionally biased region" description="Basic and acidic residues" evidence="2">
    <location>
        <begin position="524"/>
        <end position="533"/>
    </location>
</feature>
<protein>
    <recommendedName>
        <fullName evidence="3">Mmc1 C-terminal domain-containing protein</fullName>
    </recommendedName>
</protein>
<dbReference type="EMBL" id="SPRH01000028">
    <property type="protein sequence ID" value="TIB99665.1"/>
    <property type="molecule type" value="Genomic_DNA"/>
</dbReference>
<feature type="domain" description="Mmc1 C-terminal" evidence="3">
    <location>
        <begin position="265"/>
        <end position="449"/>
    </location>
</feature>
<dbReference type="Proteomes" id="UP000307169">
    <property type="component" value="Unassembled WGS sequence"/>
</dbReference>
<evidence type="ECO:0000256" key="1">
    <source>
        <dbReference type="ARBA" id="ARBA00007462"/>
    </source>
</evidence>
<dbReference type="EMBL" id="SPRW01000030">
    <property type="protein sequence ID" value="TIC64083.1"/>
    <property type="molecule type" value="Genomic_DNA"/>
</dbReference>
<name>A0A4T0RN21_9BASI</name>
<proteinExistence type="inferred from homology"/>
<comment type="similarity">
    <text evidence="1">Belongs to the RRP15 family.</text>
</comment>
<evidence type="ECO:0000313" key="6">
    <source>
        <dbReference type="Proteomes" id="UP000307169"/>
    </source>
</evidence>
<evidence type="ECO:0000256" key="2">
    <source>
        <dbReference type="SAM" id="MobiDB-lite"/>
    </source>
</evidence>
<dbReference type="GO" id="GO:0000460">
    <property type="term" value="P:maturation of 5.8S rRNA"/>
    <property type="evidence" value="ECO:0007669"/>
    <property type="project" value="TreeGrafter"/>
</dbReference>
<dbReference type="GO" id="GO:0000470">
    <property type="term" value="P:maturation of LSU-rRNA"/>
    <property type="evidence" value="ECO:0007669"/>
    <property type="project" value="TreeGrafter"/>
</dbReference>
<dbReference type="PANTHER" id="PTHR13245:SF14">
    <property type="entry name" value="RRP15-LIKE PROTEIN"/>
    <property type="match status" value="1"/>
</dbReference>
<dbReference type="Pfam" id="PF07890">
    <property type="entry name" value="Rrp15p"/>
    <property type="match status" value="1"/>
</dbReference>
<dbReference type="GO" id="GO:0030687">
    <property type="term" value="C:preribosome, large subunit precursor"/>
    <property type="evidence" value="ECO:0007669"/>
    <property type="project" value="TreeGrafter"/>
</dbReference>
<feature type="compositionally biased region" description="Acidic residues" evidence="2">
    <location>
        <begin position="546"/>
        <end position="583"/>
    </location>
</feature>
<sequence>MPKQHIRTALLAAFNLRSLSSPWRNRLSKLLDEHSTKKRVMLYGKDTKKLTEALLIDPLTDDARSVQVLEQRYNLGGRRNQGELWTIKHNESISTPSTELVLIPLRALQDVDIVECLESLPEEEALDEAVLSHQLIIQSDASTSKLVDQFKDRPLTTLLDKNLNVADARKALDLLNDGDYNGYTNLMTSSNIQALKQDYRLTHNDDDRARHAIILALKDSNKTLDGRYQNTSEILDEERENITQIDILYTKFLRQTPSLEAIQHDKEQSLQKSLEYFQKTPFYYLPIKADDVGASLEQRINSNFARSLELDLAAVDSQYNSTKSAAREISREHLTRAAEKGMTTAIASNKLEESIRSDDYKLKTTNICRAARKNLTTVGSIPDMIALMVEKSLTRSYVTVVASAGLGYSGMVADILSSGTAVGLTTLGAAIAVRNVQKMWKKAQKTFTESWDRAYKLIEFDYQETLQKEAKDGVLRDVKLSNQLTSEWVNTERERLEELNKEIETVRRTFLLVMPSSTKSSVGKADKAKKPAAEPKSILKNKKSDEVEEPSSEDDDEGEEGDEEVESDDENDSDEAPTTDYESDYNGLQKKPKKRKRNEGEAFAEALSNLAEADSKKLEILPAANKSLKKHKLTLKAQKVLRDEAKSDQDIGRLRDVVSGWAVPSTKKDKLDDESALVDAGAEKEKRLRKVAQKGVVKLFNAILAAQKAESGAKVSEKEKDKGIGRARLEAPANFPRENKGKKNNDNVAKNAFMDAIRKG</sequence>
<organism evidence="4 6">
    <name type="scientific">Wallemia mellicola</name>
    <dbReference type="NCBI Taxonomy" id="1708541"/>
    <lineage>
        <taxon>Eukaryota</taxon>
        <taxon>Fungi</taxon>
        <taxon>Dikarya</taxon>
        <taxon>Basidiomycota</taxon>
        <taxon>Wallemiomycotina</taxon>
        <taxon>Wallemiomycetes</taxon>
        <taxon>Wallemiales</taxon>
        <taxon>Wallemiaceae</taxon>
        <taxon>Wallemia</taxon>
    </lineage>
</organism>
<dbReference type="PANTHER" id="PTHR13245">
    <property type="entry name" value="RRP15-LIKE PROTEIN"/>
    <property type="match status" value="1"/>
</dbReference>
<feature type="compositionally biased region" description="Basic and acidic residues" evidence="2">
    <location>
        <begin position="715"/>
        <end position="729"/>
    </location>
</feature>
<dbReference type="Proteomes" id="UP000309601">
    <property type="component" value="Unassembled WGS sequence"/>
</dbReference>
<evidence type="ECO:0000313" key="4">
    <source>
        <dbReference type="EMBL" id="TIB99665.1"/>
    </source>
</evidence>
<accession>A0A4T0RN21</accession>